<dbReference type="InterPro" id="IPR029063">
    <property type="entry name" value="SAM-dependent_MTases_sf"/>
</dbReference>
<dbReference type="OrthoDB" id="10047021at2759"/>
<keyword evidence="4 10" id="KW-0963">Cytoplasm</keyword>
<dbReference type="EMBL" id="GDHF01028706">
    <property type="protein sequence ID" value="JAI23608.1"/>
    <property type="molecule type" value="Transcribed_RNA"/>
</dbReference>
<organism evidence="11">
    <name type="scientific">Bactrocera latifrons</name>
    <name type="common">Malaysian fruit fly</name>
    <name type="synonym">Chaetodacus latifrons</name>
    <dbReference type="NCBI Taxonomy" id="174628"/>
    <lineage>
        <taxon>Eukaryota</taxon>
        <taxon>Metazoa</taxon>
        <taxon>Ecdysozoa</taxon>
        <taxon>Arthropoda</taxon>
        <taxon>Hexapoda</taxon>
        <taxon>Insecta</taxon>
        <taxon>Pterygota</taxon>
        <taxon>Neoptera</taxon>
        <taxon>Endopterygota</taxon>
        <taxon>Diptera</taxon>
        <taxon>Brachycera</taxon>
        <taxon>Muscomorpha</taxon>
        <taxon>Tephritoidea</taxon>
        <taxon>Tephritidae</taxon>
        <taxon>Bactrocera</taxon>
        <taxon>Bactrocera</taxon>
    </lineage>
</organism>
<evidence type="ECO:0000256" key="4">
    <source>
        <dbReference type="ARBA" id="ARBA00022490"/>
    </source>
</evidence>
<sequence>MESFITEIQFWTGIILLIRNYNAVNKKIFACVVHKVLKVHKGIAHILNTCDSQSYCDQLFEISKIKNTSVSEKSEADLIHVLRSVVENKNLEEECEGFLIFYKFLTKKLQKNIEAVGKIDFLNKSYTCQFMLCDDLDDFAVQFVDNHLTVVILTQRDVGDKSKRWSDFILQPKLLKWSTCASLENLYSVDEEICTKSLQLVDLEEYNELYKLLKSKYAEKLLNIWSNAKESTDPLKFIYEDLAIAAYLICLWHRVGSPIGFADLGCGNGLLVHLLSEEGFNGYGYDVRRRKIWDYYTHSTSLIEQTIEPLTFKLPEDVDWVIGNHSDELSPWIPFLSATHRYQMRYFLLPCCAYEFSGAKFQRRNTSLSIYQDFYSYLNNISQNCGFITLKDRLKIPSTKRLALVGIERSYESHLNEKQMQHIAQFVKEERIKYRNNISVVDVKLREPHEKVRNCTQINKTIIDALILKIFHQLLSPENSTIKTNNAERGKWRSGIRLPMRDIAQNLAKSDLKSIKAECGGIKTLLRNKHEIFEFHCGDLIGIRKPKAVVSHSQGNRQTIKKRSCFFYMHHPDGCPLSAEICTFIH</sequence>
<dbReference type="InterPro" id="IPR011671">
    <property type="entry name" value="tRNA_uracil_MeTrfase"/>
</dbReference>
<dbReference type="GO" id="GO:0030488">
    <property type="term" value="P:tRNA methylation"/>
    <property type="evidence" value="ECO:0007669"/>
    <property type="project" value="UniProtKB-UniRule"/>
</dbReference>
<dbReference type="Pfam" id="PF07757">
    <property type="entry name" value="AdoMet_MTase"/>
    <property type="match status" value="1"/>
</dbReference>
<comment type="similarity">
    <text evidence="3 10">Belongs to the TRM44 family.</text>
</comment>
<evidence type="ECO:0000256" key="2">
    <source>
        <dbReference type="ARBA" id="ARBA00004496"/>
    </source>
</evidence>
<keyword evidence="5 10" id="KW-0489">Methyltransferase</keyword>
<keyword evidence="8 10" id="KW-0819">tRNA processing</keyword>
<protein>
    <recommendedName>
        <fullName evidence="10">tRNA (uracil-O(2)-)-methyltransferase</fullName>
        <ecNumber evidence="10">2.1.1.211</ecNumber>
    </recommendedName>
</protein>
<comment type="catalytic activity">
    <reaction evidence="9 10">
        <text>uridine(44) in tRNA(Ser) + S-adenosyl-L-methionine = 2'-O-methyluridine(44) in tRNA(Ser) + S-adenosyl-L-homocysteine + H(+)</text>
        <dbReference type="Rhea" id="RHEA:43100"/>
        <dbReference type="Rhea" id="RHEA-COMP:10339"/>
        <dbReference type="Rhea" id="RHEA-COMP:10340"/>
        <dbReference type="ChEBI" id="CHEBI:15378"/>
        <dbReference type="ChEBI" id="CHEBI:57856"/>
        <dbReference type="ChEBI" id="CHEBI:59789"/>
        <dbReference type="ChEBI" id="CHEBI:65315"/>
        <dbReference type="ChEBI" id="CHEBI:74478"/>
        <dbReference type="EC" id="2.1.1.211"/>
    </reaction>
</comment>
<evidence type="ECO:0000256" key="5">
    <source>
        <dbReference type="ARBA" id="ARBA00022603"/>
    </source>
</evidence>
<dbReference type="SUPFAM" id="SSF53335">
    <property type="entry name" value="S-adenosyl-L-methionine-dependent methyltransferases"/>
    <property type="match status" value="1"/>
</dbReference>
<evidence type="ECO:0000313" key="11">
    <source>
        <dbReference type="EMBL" id="JAI23608.1"/>
    </source>
</evidence>
<comment type="subcellular location">
    <subcellularLocation>
        <location evidence="2 10">Cytoplasm</location>
    </subcellularLocation>
</comment>
<dbReference type="GO" id="GO:0141101">
    <property type="term" value="F:tRNA(Ser) (uridine(44)-2'-O-)-methyltransferase activity"/>
    <property type="evidence" value="ECO:0007669"/>
    <property type="project" value="UniProtKB-EC"/>
</dbReference>
<evidence type="ECO:0000256" key="8">
    <source>
        <dbReference type="ARBA" id="ARBA00022694"/>
    </source>
</evidence>
<accession>A0A0K8UAI9</accession>
<dbReference type="AlphaFoldDB" id="A0A0K8UAI9"/>
<keyword evidence="7 10" id="KW-0949">S-adenosyl-L-methionine</keyword>
<dbReference type="PANTHER" id="PTHR21210">
    <property type="entry name" value="TRNA (URACIL-O(2)-)-METHYLTRANSFERASE-RELATED"/>
    <property type="match status" value="1"/>
</dbReference>
<keyword evidence="6 10" id="KW-0808">Transferase</keyword>
<dbReference type="EC" id="2.1.1.211" evidence="10"/>
<evidence type="ECO:0000256" key="9">
    <source>
        <dbReference type="ARBA" id="ARBA00047957"/>
    </source>
</evidence>
<reference evidence="11" key="1">
    <citation type="submission" date="2015-06" db="EMBL/GenBank/DDBJ databases">
        <authorList>
            <person name="Hoefler B.C."/>
            <person name="Straight P.D."/>
        </authorList>
    </citation>
    <scope>NUCLEOTIDE SEQUENCE</scope>
</reference>
<name>A0A0K8UAI9_BACLA</name>
<dbReference type="GO" id="GO:0005737">
    <property type="term" value="C:cytoplasm"/>
    <property type="evidence" value="ECO:0007669"/>
    <property type="project" value="UniProtKB-SubCell"/>
</dbReference>
<dbReference type="PANTHER" id="PTHR21210:SF0">
    <property type="entry name" value="TRNA (URACIL-O(2)-)-METHYLTRANSFERASE-RELATED"/>
    <property type="match status" value="1"/>
</dbReference>
<evidence type="ECO:0000256" key="1">
    <source>
        <dbReference type="ARBA" id="ARBA00002778"/>
    </source>
</evidence>
<gene>
    <name evidence="11" type="primary">CG9386_1</name>
    <name evidence="11" type="ORF">c0_g1_i1</name>
</gene>
<evidence type="ECO:0000256" key="6">
    <source>
        <dbReference type="ARBA" id="ARBA00022679"/>
    </source>
</evidence>
<evidence type="ECO:0000256" key="3">
    <source>
        <dbReference type="ARBA" id="ARBA00009056"/>
    </source>
</evidence>
<evidence type="ECO:0000256" key="7">
    <source>
        <dbReference type="ARBA" id="ARBA00022691"/>
    </source>
</evidence>
<comment type="function">
    <text evidence="10">Adenosyl-L-methionine (AdoMet)-dependent tRNA (uracil-O(2)-)-methyltransferase.</text>
</comment>
<evidence type="ECO:0000256" key="10">
    <source>
        <dbReference type="RuleBase" id="RU368004"/>
    </source>
</evidence>
<proteinExistence type="inferred from homology"/>
<comment type="function">
    <text evidence="1">Probable adenosyl-L-methionine (AdoMet)-dependent tRNA (uracil-O(2)-)-methyltransferase.</text>
</comment>